<accession>A0A2H0R973</accession>
<dbReference type="AlphaFoldDB" id="A0A2H0R973"/>
<evidence type="ECO:0000313" key="2">
    <source>
        <dbReference type="EMBL" id="PIR43081.1"/>
    </source>
</evidence>
<comment type="caution">
    <text evidence="2">The sequence shown here is derived from an EMBL/GenBank/DDBJ whole genome shotgun (WGS) entry which is preliminary data.</text>
</comment>
<evidence type="ECO:0000256" key="1">
    <source>
        <dbReference type="SAM" id="Phobius"/>
    </source>
</evidence>
<keyword evidence="1" id="KW-0812">Transmembrane</keyword>
<dbReference type="Proteomes" id="UP000230214">
    <property type="component" value="Unassembled WGS sequence"/>
</dbReference>
<gene>
    <name evidence="2" type="ORF">COV24_04595</name>
</gene>
<proteinExistence type="predicted"/>
<evidence type="ECO:0008006" key="4">
    <source>
        <dbReference type="Google" id="ProtNLM"/>
    </source>
</evidence>
<dbReference type="EMBL" id="PCXU01000039">
    <property type="protein sequence ID" value="PIR43081.1"/>
    <property type="molecule type" value="Genomic_DNA"/>
</dbReference>
<keyword evidence="1" id="KW-1133">Transmembrane helix</keyword>
<feature type="transmembrane region" description="Helical" evidence="1">
    <location>
        <begin position="130"/>
        <end position="151"/>
    </location>
</feature>
<feature type="transmembrane region" description="Helical" evidence="1">
    <location>
        <begin position="46"/>
        <end position="68"/>
    </location>
</feature>
<keyword evidence="1" id="KW-0472">Membrane</keyword>
<feature type="transmembrane region" description="Helical" evidence="1">
    <location>
        <begin position="7"/>
        <end position="26"/>
    </location>
</feature>
<protein>
    <recommendedName>
        <fullName evidence="4">Vitamin K epoxide reductase domain-containing protein</fullName>
    </recommendedName>
</protein>
<sequence length="159" mass="18060">MQLKNKEYLLSSVLFVGILVAFYSVYQDFVRFYGFEGTLFKIKDCIVPNPVITPCFWGAWAFLISLIWSLKNIKIKETEKRLKQTKYLLWFLMGGTMFAWTNFSLELIKFINAGGGEIVGCSGALVTNPFLTPCFYGSALFLTAMIVAFILKSKVKSQD</sequence>
<evidence type="ECO:0000313" key="3">
    <source>
        <dbReference type="Proteomes" id="UP000230214"/>
    </source>
</evidence>
<organism evidence="2 3">
    <name type="scientific">candidate division WWE3 bacterium CG10_big_fil_rev_8_21_14_0_10_32_10</name>
    <dbReference type="NCBI Taxonomy" id="1975090"/>
    <lineage>
        <taxon>Bacteria</taxon>
        <taxon>Katanobacteria</taxon>
    </lineage>
</organism>
<feature type="transmembrane region" description="Helical" evidence="1">
    <location>
        <begin position="88"/>
        <end position="110"/>
    </location>
</feature>
<name>A0A2H0R973_UNCKA</name>
<reference evidence="2 3" key="1">
    <citation type="submission" date="2017-09" db="EMBL/GenBank/DDBJ databases">
        <title>Depth-based differentiation of microbial function through sediment-hosted aquifers and enrichment of novel symbionts in the deep terrestrial subsurface.</title>
        <authorList>
            <person name="Probst A.J."/>
            <person name="Ladd B."/>
            <person name="Jarett J.K."/>
            <person name="Geller-Mcgrath D.E."/>
            <person name="Sieber C.M."/>
            <person name="Emerson J.B."/>
            <person name="Anantharaman K."/>
            <person name="Thomas B.C."/>
            <person name="Malmstrom R."/>
            <person name="Stieglmeier M."/>
            <person name="Klingl A."/>
            <person name="Woyke T."/>
            <person name="Ryan C.M."/>
            <person name="Banfield J.F."/>
        </authorList>
    </citation>
    <scope>NUCLEOTIDE SEQUENCE [LARGE SCALE GENOMIC DNA]</scope>
    <source>
        <strain evidence="2">CG10_big_fil_rev_8_21_14_0_10_32_10</strain>
    </source>
</reference>